<organism evidence="1">
    <name type="scientific">Pseudomonas helleri</name>
    <dbReference type="NCBI Taxonomy" id="1608996"/>
    <lineage>
        <taxon>Bacteria</taxon>
        <taxon>Pseudomonadati</taxon>
        <taxon>Pseudomonadota</taxon>
        <taxon>Gammaproteobacteria</taxon>
        <taxon>Pseudomonadales</taxon>
        <taxon>Pseudomonadaceae</taxon>
        <taxon>Pseudomonas</taxon>
    </lineage>
</organism>
<comment type="caution">
    <text evidence="1">The sequence shown here is derived from an EMBL/GenBank/DDBJ whole genome shotgun (WGS) entry which is preliminary data.</text>
</comment>
<sequence>MKAKQTPYKSLVSGPRTSSKFDSMIYFRDVELIDSSPIARFISQRELLTKILGKEDDSEEWRIKANLAIIGVVSGVESYFRAIIRRVLISDEDSRAHSYKNKVSYGAVLFHLSHLLPEALLEDSTFVSKETLLKNVKNFLGLPINPQQIPALDTALDEFEKVCHLRHCIAHRSGLLGSKNAIELGLDKFSIYLEKPISPTLDSVNNVFNICQNLVLEFNDQIFDCIVTRSIPKGIWTGDLRKDKKIYSALFATFSPTPNDMDELKKSYRSFTSHFGI</sequence>
<dbReference type="EMBL" id="WIWC01000001">
    <property type="protein sequence ID" value="MQT78454.1"/>
    <property type="molecule type" value="Genomic_DNA"/>
</dbReference>
<evidence type="ECO:0008006" key="2">
    <source>
        <dbReference type="Google" id="ProtNLM"/>
    </source>
</evidence>
<evidence type="ECO:0000313" key="1">
    <source>
        <dbReference type="EMBL" id="MQT78454.1"/>
    </source>
</evidence>
<name>A0A6A7YNX1_9PSED</name>
<dbReference type="RefSeq" id="WP_153385921.1">
    <property type="nucleotide sequence ID" value="NZ_WIWC01000001.1"/>
</dbReference>
<accession>A0A6A7YNX1</accession>
<proteinExistence type="predicted"/>
<reference evidence="1" key="1">
    <citation type="submission" date="2019-10" db="EMBL/GenBank/DDBJ databases">
        <title>Evaluation of single-gene subtyping targets for Pseudomonas.</title>
        <authorList>
            <person name="Reichler S.J."/>
            <person name="Orsi R.H."/>
            <person name="Wiedmann M."/>
            <person name="Martin N.H."/>
            <person name="Murphy S.I."/>
        </authorList>
    </citation>
    <scope>NUCLEOTIDE SEQUENCE</scope>
    <source>
        <strain evidence="1">FSL R10-2339</strain>
    </source>
</reference>
<protein>
    <recommendedName>
        <fullName evidence="2">RiboL-PSP-HEPN domain-containing protein</fullName>
    </recommendedName>
</protein>
<gene>
    <name evidence="1" type="ORF">GHN86_00020</name>
</gene>
<dbReference type="AlphaFoldDB" id="A0A6A7YNX1"/>